<dbReference type="InterPro" id="IPR032466">
    <property type="entry name" value="Metal_Hydrolase"/>
</dbReference>
<dbReference type="Gene3D" id="3.20.20.140">
    <property type="entry name" value="Metal-dependent hydrolases"/>
    <property type="match status" value="1"/>
</dbReference>
<dbReference type="PANTHER" id="PTHR46317">
    <property type="entry name" value="HYDROLASE OF PHP SUPERFAMILY-RELATED PROTEIN"/>
    <property type="match status" value="1"/>
</dbReference>
<reference evidence="4 5" key="1">
    <citation type="submission" date="2016-04" db="EMBL/GenBank/DDBJ databases">
        <title>Comparative Genomics and Epigenetics of Sporosarcina ureae.</title>
        <authorList>
            <person name="Oliver A.S."/>
            <person name="Cooper K.K."/>
        </authorList>
    </citation>
    <scope>NUCLEOTIDE SEQUENCE [LARGE SCALE GENOMIC DNA]</scope>
    <source>
        <strain evidence="4 5">S204</strain>
    </source>
</reference>
<protein>
    <submittedName>
        <fullName evidence="4">DNAase</fullName>
    </submittedName>
</protein>
<dbReference type="Pfam" id="PF01026">
    <property type="entry name" value="TatD_DNase"/>
    <property type="match status" value="1"/>
</dbReference>
<dbReference type="PROSITE" id="PS01137">
    <property type="entry name" value="TATD_1"/>
    <property type="match status" value="1"/>
</dbReference>
<proteinExistence type="inferred from homology"/>
<accession>A0ABM6JW93</accession>
<name>A0ABM6JW93_SPOUR</name>
<dbReference type="EMBL" id="CP015108">
    <property type="protein sequence ID" value="ARF14327.1"/>
    <property type="molecule type" value="Genomic_DNA"/>
</dbReference>
<evidence type="ECO:0000256" key="2">
    <source>
        <dbReference type="ARBA" id="ARBA00022723"/>
    </source>
</evidence>
<sequence length="258" mass="29852">MSRQIIDSHIHLDMYEEEDRLQILSELEENDVTSIVAVSNDFASSVKQLELSKIDRRIKPAIGYHPEQALPSESELSAILRLINDNADCLTAIGEVGLPYYSQREQPDLDVVLYKEVLECFVRKAAEYNLPIALHAVYEDADMVCEMLEQYSIRKAHFHWFKGDDRIVQRIVSNGYMISVTPEVTYRKKIQHIVKQVPLTQLMVETDGPWPFEYTFKGKLTHPSMMHESMNSIARVKGVTVDEAYKEIYETTKRFFCI</sequence>
<dbReference type="InterPro" id="IPR001130">
    <property type="entry name" value="TatD-like"/>
</dbReference>
<keyword evidence="5" id="KW-1185">Reference proteome</keyword>
<dbReference type="PANTHER" id="PTHR46317:SF1">
    <property type="entry name" value="HYDROLASE, TATD FAMILY"/>
    <property type="match status" value="1"/>
</dbReference>
<comment type="similarity">
    <text evidence="1">Belongs to the metallo-dependent hydrolases superfamily. TatD-type hydrolase family.</text>
</comment>
<dbReference type="CDD" id="cd01310">
    <property type="entry name" value="TatD_DNAse"/>
    <property type="match status" value="1"/>
</dbReference>
<dbReference type="PIRSF" id="PIRSF005902">
    <property type="entry name" value="DNase_TatD"/>
    <property type="match status" value="1"/>
</dbReference>
<evidence type="ECO:0000313" key="5">
    <source>
        <dbReference type="Proteomes" id="UP000192486"/>
    </source>
</evidence>
<keyword evidence="2" id="KW-0479">Metal-binding</keyword>
<dbReference type="InterPro" id="IPR018228">
    <property type="entry name" value="DNase_TatD-rel_CS"/>
</dbReference>
<keyword evidence="3" id="KW-0378">Hydrolase</keyword>
<dbReference type="RefSeq" id="WP_051210564.1">
    <property type="nucleotide sequence ID" value="NZ_CP015108.1"/>
</dbReference>
<evidence type="ECO:0000313" key="4">
    <source>
        <dbReference type="EMBL" id="ARF14327.1"/>
    </source>
</evidence>
<dbReference type="Proteomes" id="UP000192486">
    <property type="component" value="Chromosome"/>
</dbReference>
<evidence type="ECO:0000256" key="3">
    <source>
        <dbReference type="ARBA" id="ARBA00022801"/>
    </source>
</evidence>
<gene>
    <name evidence="4" type="ORF">SporoS204_09340</name>
</gene>
<organism evidence="4 5">
    <name type="scientific">Sporosarcina ureae</name>
    <dbReference type="NCBI Taxonomy" id="1571"/>
    <lineage>
        <taxon>Bacteria</taxon>
        <taxon>Bacillati</taxon>
        <taxon>Bacillota</taxon>
        <taxon>Bacilli</taxon>
        <taxon>Bacillales</taxon>
        <taxon>Caryophanaceae</taxon>
        <taxon>Sporosarcina</taxon>
    </lineage>
</organism>
<dbReference type="SUPFAM" id="SSF51556">
    <property type="entry name" value="Metallo-dependent hydrolases"/>
    <property type="match status" value="1"/>
</dbReference>
<evidence type="ECO:0000256" key="1">
    <source>
        <dbReference type="ARBA" id="ARBA00009275"/>
    </source>
</evidence>